<dbReference type="InterPro" id="IPR052107">
    <property type="entry name" value="HEAT6"/>
</dbReference>
<organism evidence="4">
    <name type="scientific">Echinostoma caproni</name>
    <dbReference type="NCBI Taxonomy" id="27848"/>
    <lineage>
        <taxon>Eukaryota</taxon>
        <taxon>Metazoa</taxon>
        <taxon>Spiralia</taxon>
        <taxon>Lophotrochozoa</taxon>
        <taxon>Platyhelminthes</taxon>
        <taxon>Trematoda</taxon>
        <taxon>Digenea</taxon>
        <taxon>Plagiorchiida</taxon>
        <taxon>Echinostomata</taxon>
        <taxon>Echinostomatoidea</taxon>
        <taxon>Echinostomatidae</taxon>
        <taxon>Echinostoma</taxon>
    </lineage>
</organism>
<dbReference type="OrthoDB" id="6277713at2759"/>
<dbReference type="PANTHER" id="PTHR13366">
    <property type="entry name" value="MALARIA ANTIGEN-RELATED"/>
    <property type="match status" value="1"/>
</dbReference>
<feature type="signal peptide" evidence="1">
    <location>
        <begin position="1"/>
        <end position="18"/>
    </location>
</feature>
<evidence type="ECO:0000313" key="2">
    <source>
        <dbReference type="EMBL" id="VDP78523.1"/>
    </source>
</evidence>
<keyword evidence="1" id="KW-0732">Signal</keyword>
<reference evidence="4" key="1">
    <citation type="submission" date="2016-06" db="UniProtKB">
        <authorList>
            <consortium name="WormBaseParasite"/>
        </authorList>
    </citation>
    <scope>IDENTIFICATION</scope>
</reference>
<proteinExistence type="predicted"/>
<dbReference type="WBParaSite" id="ECPE_0000650701-mRNA-1">
    <property type="protein sequence ID" value="ECPE_0000650701-mRNA-1"/>
    <property type="gene ID" value="ECPE_0000650701"/>
</dbReference>
<evidence type="ECO:0000313" key="3">
    <source>
        <dbReference type="Proteomes" id="UP000272942"/>
    </source>
</evidence>
<feature type="chain" id="PRO_5043138081" evidence="1">
    <location>
        <begin position="19"/>
        <end position="297"/>
    </location>
</feature>
<dbReference type="Proteomes" id="UP000272942">
    <property type="component" value="Unassembled WGS sequence"/>
</dbReference>
<dbReference type="PANTHER" id="PTHR13366:SF0">
    <property type="entry name" value="HEAT REPEAT-CONTAINING PROTEIN 6"/>
    <property type="match status" value="1"/>
</dbReference>
<dbReference type="AlphaFoldDB" id="A0A183AHQ9"/>
<reference evidence="2 3" key="2">
    <citation type="submission" date="2018-11" db="EMBL/GenBank/DDBJ databases">
        <authorList>
            <consortium name="Pathogen Informatics"/>
        </authorList>
    </citation>
    <scope>NUCLEOTIDE SEQUENCE [LARGE SCALE GENOMIC DNA]</scope>
    <source>
        <strain evidence="2 3">Egypt</strain>
    </source>
</reference>
<sequence length="297" mass="32638">MSMLQGLLLKALTTLVLITPYPRLKPGLLSGLLPGLHQLVHLSGTYNSLVDLRSGCLNLLGCILGRVPGPLLEVCQILSDNVLSSEQQTNPWSVTKPTSLSSAPQVPVSLSWSVQPTGRPRGSACWSGLQAQDPFQPCWLVQVCLRLIHPDVSTFAWDSTAQTSEPELPDIELATEQSPVTNSCLAVRQFQPPPVRIQALMVLRNMVPNYAAFLKPSLPLIKKTLLFCLQLYLFILHSYPDLSSFPSLPLSPFLFYTNPHASDFPFQLLGLQQKQTSVVTGPEIPPRVSSFSTKRSD</sequence>
<name>A0A183AHQ9_9TREM</name>
<dbReference type="SUPFAM" id="SSF48371">
    <property type="entry name" value="ARM repeat"/>
    <property type="match status" value="1"/>
</dbReference>
<accession>A0A183AHQ9</accession>
<dbReference type="EMBL" id="UZAN01043504">
    <property type="protein sequence ID" value="VDP78523.1"/>
    <property type="molecule type" value="Genomic_DNA"/>
</dbReference>
<dbReference type="InterPro" id="IPR016024">
    <property type="entry name" value="ARM-type_fold"/>
</dbReference>
<keyword evidence="3" id="KW-1185">Reference proteome</keyword>
<protein>
    <submittedName>
        <fullName evidence="4">Proline-, glutamic acid- and leucine-rich protein 1</fullName>
    </submittedName>
</protein>
<evidence type="ECO:0000256" key="1">
    <source>
        <dbReference type="SAM" id="SignalP"/>
    </source>
</evidence>
<evidence type="ECO:0000313" key="4">
    <source>
        <dbReference type="WBParaSite" id="ECPE_0000650701-mRNA-1"/>
    </source>
</evidence>
<gene>
    <name evidence="2" type="ORF">ECPE_LOCUS6494</name>
</gene>